<dbReference type="PROSITE" id="PS00166">
    <property type="entry name" value="ENOYL_COA_HYDRATASE"/>
    <property type="match status" value="1"/>
</dbReference>
<dbReference type="SUPFAM" id="SSF52096">
    <property type="entry name" value="ClpP/crotonase"/>
    <property type="match status" value="1"/>
</dbReference>
<feature type="compositionally biased region" description="Basic and acidic residues" evidence="5">
    <location>
        <begin position="244"/>
        <end position="262"/>
    </location>
</feature>
<evidence type="ECO:0000256" key="3">
    <source>
        <dbReference type="ARBA" id="ARBA00023239"/>
    </source>
</evidence>
<evidence type="ECO:0000313" key="7">
    <source>
        <dbReference type="Proteomes" id="UP001596074"/>
    </source>
</evidence>
<dbReference type="Proteomes" id="UP001596074">
    <property type="component" value="Unassembled WGS sequence"/>
</dbReference>
<dbReference type="RefSeq" id="WP_378283484.1">
    <property type="nucleotide sequence ID" value="NZ_JBHSON010000026.1"/>
</dbReference>
<dbReference type="InterPro" id="IPR018376">
    <property type="entry name" value="Enoyl-CoA_hyd/isom_CS"/>
</dbReference>
<protein>
    <submittedName>
        <fullName evidence="6">Enoyl-CoA hydratase-related protein</fullName>
    </submittedName>
</protein>
<comment type="caution">
    <text evidence="6">The sequence shown here is derived from an EMBL/GenBank/DDBJ whole genome shotgun (WGS) entry which is preliminary data.</text>
</comment>
<accession>A0ABW0ZZW9</accession>
<dbReference type="PANTHER" id="PTHR11941">
    <property type="entry name" value="ENOYL-COA HYDRATASE-RELATED"/>
    <property type="match status" value="1"/>
</dbReference>
<dbReference type="Pfam" id="PF00378">
    <property type="entry name" value="ECH_1"/>
    <property type="match status" value="1"/>
</dbReference>
<dbReference type="InterPro" id="IPR014748">
    <property type="entry name" value="Enoyl-CoA_hydra_C"/>
</dbReference>
<keyword evidence="2" id="KW-0443">Lipid metabolism</keyword>
<dbReference type="InterPro" id="IPR029045">
    <property type="entry name" value="ClpP/crotonase-like_dom_sf"/>
</dbReference>
<keyword evidence="7" id="KW-1185">Reference proteome</keyword>
<evidence type="ECO:0000256" key="5">
    <source>
        <dbReference type="SAM" id="MobiDB-lite"/>
    </source>
</evidence>
<evidence type="ECO:0000256" key="4">
    <source>
        <dbReference type="RuleBase" id="RU003707"/>
    </source>
</evidence>
<proteinExistence type="inferred from homology"/>
<dbReference type="InterPro" id="IPR001753">
    <property type="entry name" value="Enoyl-CoA_hydra/iso"/>
</dbReference>
<dbReference type="Gene3D" id="1.10.12.10">
    <property type="entry name" value="Lyase 2-enoyl-coa Hydratase, Chain A, domain 2"/>
    <property type="match status" value="1"/>
</dbReference>
<gene>
    <name evidence="6" type="ORF">ACFPZN_19700</name>
</gene>
<evidence type="ECO:0000256" key="2">
    <source>
        <dbReference type="ARBA" id="ARBA00023098"/>
    </source>
</evidence>
<organism evidence="6 7">
    <name type="scientific">Actinomadura rugatobispora</name>
    <dbReference type="NCBI Taxonomy" id="1994"/>
    <lineage>
        <taxon>Bacteria</taxon>
        <taxon>Bacillati</taxon>
        <taxon>Actinomycetota</taxon>
        <taxon>Actinomycetes</taxon>
        <taxon>Streptosporangiales</taxon>
        <taxon>Thermomonosporaceae</taxon>
        <taxon>Actinomadura</taxon>
    </lineage>
</organism>
<comment type="similarity">
    <text evidence="1 4">Belongs to the enoyl-CoA hydratase/isomerase family.</text>
</comment>
<sequence>MTASLTDGGPVAGGGELLVTGHGPVRVLTLNRPRSMNAITTGLARRFKRALAAADADPAVRAIVITGSGERAFCAGGDLHELAGRADPSVPGPRVVSELVRDRIATPVIAAVNGLAYGGGLELALACDLVVSGEHARFALPEVKRGVLASGGGLVRLPGIVGTRRALQLLLTGEPIDAATALEWGLVNQVVRPAETLTTAVELGSSIAANAPLAVRASKAVAHVSARLPEPEAWALNDTSHDEIAKSHDALEGPRAFSEKRPPRWSGR</sequence>
<evidence type="ECO:0000256" key="1">
    <source>
        <dbReference type="ARBA" id="ARBA00005254"/>
    </source>
</evidence>
<feature type="region of interest" description="Disordered" evidence="5">
    <location>
        <begin position="244"/>
        <end position="268"/>
    </location>
</feature>
<reference evidence="7" key="1">
    <citation type="journal article" date="2019" name="Int. J. Syst. Evol. Microbiol.">
        <title>The Global Catalogue of Microorganisms (GCM) 10K type strain sequencing project: providing services to taxonomists for standard genome sequencing and annotation.</title>
        <authorList>
            <consortium name="The Broad Institute Genomics Platform"/>
            <consortium name="The Broad Institute Genome Sequencing Center for Infectious Disease"/>
            <person name="Wu L."/>
            <person name="Ma J."/>
        </authorList>
    </citation>
    <scope>NUCLEOTIDE SEQUENCE [LARGE SCALE GENOMIC DNA]</scope>
    <source>
        <strain evidence="7">KCTC 42087</strain>
    </source>
</reference>
<dbReference type="PANTHER" id="PTHR11941:SF169">
    <property type="entry name" value="(7AS)-7A-METHYL-1,5-DIOXO-2,3,5,6,7,7A-HEXAHYDRO-1H-INDENE-CARBOXYL-COA HYDROLASE"/>
    <property type="match status" value="1"/>
</dbReference>
<dbReference type="EMBL" id="JBHSON010000026">
    <property type="protein sequence ID" value="MFC5747858.1"/>
    <property type="molecule type" value="Genomic_DNA"/>
</dbReference>
<dbReference type="Gene3D" id="3.90.226.10">
    <property type="entry name" value="2-enoyl-CoA Hydratase, Chain A, domain 1"/>
    <property type="match status" value="1"/>
</dbReference>
<name>A0ABW0ZZW9_9ACTN</name>
<keyword evidence="3" id="KW-0456">Lyase</keyword>
<evidence type="ECO:0000313" key="6">
    <source>
        <dbReference type="EMBL" id="MFC5747858.1"/>
    </source>
</evidence>
<dbReference type="CDD" id="cd06558">
    <property type="entry name" value="crotonase-like"/>
    <property type="match status" value="1"/>
</dbReference>